<organism evidence="2 3">
    <name type="scientific">Streptomyces racemochromogenes</name>
    <dbReference type="NCBI Taxonomy" id="67353"/>
    <lineage>
        <taxon>Bacteria</taxon>
        <taxon>Bacillati</taxon>
        <taxon>Actinomycetota</taxon>
        <taxon>Actinomycetes</taxon>
        <taxon>Kitasatosporales</taxon>
        <taxon>Streptomycetaceae</taxon>
        <taxon>Streptomyces</taxon>
    </lineage>
</organism>
<comment type="caution">
    <text evidence="2">The sequence shown here is derived from an EMBL/GenBank/DDBJ whole genome shotgun (WGS) entry which is preliminary data.</text>
</comment>
<dbReference type="EMBL" id="JBBDHD010000141">
    <property type="protein sequence ID" value="MFH7599670.1"/>
    <property type="molecule type" value="Genomic_DNA"/>
</dbReference>
<keyword evidence="3" id="KW-1185">Reference proteome</keyword>
<sequence length="195" mass="20796">MSGEQGELDVSKAALAQIAKGITDTLAELRELGPAGLGNTGGGFTQLKLTGLQSGHQALTSQLDAFCERWGWGVRSLVQEANRFAAGVGLSAGLVHEQDQYVQGGFKVLANAVLGGNPYASEQEVTDKDWGQILGTNPYTNLRDADYSAESALTSAVNTDQAWQQTWDEVDPNPDVDRKLADLTPHHDQAGGEDR</sequence>
<dbReference type="Proteomes" id="UP001610631">
    <property type="component" value="Unassembled WGS sequence"/>
</dbReference>
<gene>
    <name evidence="2" type="ORF">WDV06_31910</name>
</gene>
<dbReference type="RefSeq" id="WP_395513297.1">
    <property type="nucleotide sequence ID" value="NZ_JBBDHD010000141.1"/>
</dbReference>
<proteinExistence type="predicted"/>
<name>A0ABW7PNH4_9ACTN</name>
<evidence type="ECO:0000256" key="1">
    <source>
        <dbReference type="SAM" id="MobiDB-lite"/>
    </source>
</evidence>
<evidence type="ECO:0008006" key="4">
    <source>
        <dbReference type="Google" id="ProtNLM"/>
    </source>
</evidence>
<feature type="region of interest" description="Disordered" evidence="1">
    <location>
        <begin position="163"/>
        <end position="195"/>
    </location>
</feature>
<evidence type="ECO:0000313" key="2">
    <source>
        <dbReference type="EMBL" id="MFH7599670.1"/>
    </source>
</evidence>
<evidence type="ECO:0000313" key="3">
    <source>
        <dbReference type="Proteomes" id="UP001610631"/>
    </source>
</evidence>
<accession>A0ABW7PNH4</accession>
<protein>
    <recommendedName>
        <fullName evidence="4">WXG100 family type VII secretion target</fullName>
    </recommendedName>
</protein>
<reference evidence="2 3" key="1">
    <citation type="submission" date="2024-03" db="EMBL/GenBank/DDBJ databases">
        <title>Whole genome sequencing of Streptomyces racemochromogenes, to identify antimicrobial biosynthetic gene clusters.</title>
        <authorList>
            <person name="Suryawanshi P."/>
            <person name="Krishnaraj P.U."/>
            <person name="Arun Y.P."/>
            <person name="Suryawanshi M.P."/>
            <person name="Rakshit O."/>
        </authorList>
    </citation>
    <scope>NUCLEOTIDE SEQUENCE [LARGE SCALE GENOMIC DNA]</scope>
    <source>
        <strain evidence="2 3">AUDT626</strain>
    </source>
</reference>
<feature type="compositionally biased region" description="Basic and acidic residues" evidence="1">
    <location>
        <begin position="175"/>
        <end position="195"/>
    </location>
</feature>